<evidence type="ECO:0000313" key="3">
    <source>
        <dbReference type="Proteomes" id="UP001219525"/>
    </source>
</evidence>
<dbReference type="InterPro" id="IPR024983">
    <property type="entry name" value="CHAT_dom"/>
</dbReference>
<dbReference type="InterPro" id="IPR011990">
    <property type="entry name" value="TPR-like_helical_dom_sf"/>
</dbReference>
<sequence length="788" mass="88761">MSFRDRYRRLGDLNDLEAALQKKQEAVGLTPDGHPDRADRLQGLARLGDLNDLEAALQKKQEALELTPDEHPDRADHLQNRYKRLGDLNDLEAALQLDQKAVELTPDGHPDRADRLQSLAVSFTDRYMRLGDLSDLEAALQRDQEAVDLTPDGHPDRAGRLEGLAISFTDRYQRLGDLNDLEVAIKKFQEAVDFTPDGHPDRAGYLNGLAMSFRYRYQRLGDLNDLEAALQRNQESVDLTPNGHPDRARHLQGLAVSFTNRYKRLGDLNDLEAALQRDQEGQVVCRVLLCPSWIDTRGWEFESPNCITAYFHAFNLLPEIFWIGNVLSVRHEVIHRLDIGQVTSTATKTCIDFSDTGLGITFQQMLQLRPDLHKLSPAQANELQILSSQLYSGTSPDPRGLAVKRQDLLQKIRQQPNLEYFLLPKPYKELWRASQGGPVIILNSHPDHCDGIIILDPTSESIHVPFPNVTLGMLKSQQESLRELLGRCNIRTREESTSTRLFSYQEKYRFRTPEDYFADLLAWLWTHIVAPVYQVLESHGITNGRLWWLPSGAFTRLPLHACAPTDEFICSYTATLGSLLDGYARRSSITPKVGVVGVTHTGHRWNYLPGVEQEVKNILSIVTKEQVECLDTEQATVDAVNLQLQNCSWIHLACHGTQDVVDPTKSRLLLYGGNLEMETILQMPLPNAEFVFLAACQTAMGDAKLVNESFHLGGGFIAAGFRGAIGTMWSMNDSDGPLVAEIFYSHLFREGRQPQASDAAEALHLAVKELKARKVPYERWIPFIHMGV</sequence>
<dbReference type="Pfam" id="PF12770">
    <property type="entry name" value="CHAT"/>
    <property type="match status" value="1"/>
</dbReference>
<organism evidence="2 3">
    <name type="scientific">Mycena pura</name>
    <dbReference type="NCBI Taxonomy" id="153505"/>
    <lineage>
        <taxon>Eukaryota</taxon>
        <taxon>Fungi</taxon>
        <taxon>Dikarya</taxon>
        <taxon>Basidiomycota</taxon>
        <taxon>Agaricomycotina</taxon>
        <taxon>Agaricomycetes</taxon>
        <taxon>Agaricomycetidae</taxon>
        <taxon>Agaricales</taxon>
        <taxon>Marasmiineae</taxon>
        <taxon>Mycenaceae</taxon>
        <taxon>Mycena</taxon>
    </lineage>
</organism>
<dbReference type="SUPFAM" id="SSF81901">
    <property type="entry name" value="HCP-like"/>
    <property type="match status" value="1"/>
</dbReference>
<dbReference type="EMBL" id="JARJCW010000040">
    <property type="protein sequence ID" value="KAJ7206284.1"/>
    <property type="molecule type" value="Genomic_DNA"/>
</dbReference>
<evidence type="ECO:0000259" key="1">
    <source>
        <dbReference type="Pfam" id="PF12770"/>
    </source>
</evidence>
<feature type="domain" description="CHAT" evidence="1">
    <location>
        <begin position="520"/>
        <end position="787"/>
    </location>
</feature>
<accession>A0AAD6VD27</accession>
<keyword evidence="3" id="KW-1185">Reference proteome</keyword>
<evidence type="ECO:0000313" key="2">
    <source>
        <dbReference type="EMBL" id="KAJ7206284.1"/>
    </source>
</evidence>
<name>A0AAD6VD27_9AGAR</name>
<dbReference type="AlphaFoldDB" id="A0AAD6VD27"/>
<protein>
    <submittedName>
        <fullName evidence="2">CHAT domain-containing protein</fullName>
    </submittedName>
</protein>
<reference evidence="2" key="1">
    <citation type="submission" date="2023-03" db="EMBL/GenBank/DDBJ databases">
        <title>Massive genome expansion in bonnet fungi (Mycena s.s.) driven by repeated elements and novel gene families across ecological guilds.</title>
        <authorList>
            <consortium name="Lawrence Berkeley National Laboratory"/>
            <person name="Harder C.B."/>
            <person name="Miyauchi S."/>
            <person name="Viragh M."/>
            <person name="Kuo A."/>
            <person name="Thoen E."/>
            <person name="Andreopoulos B."/>
            <person name="Lu D."/>
            <person name="Skrede I."/>
            <person name="Drula E."/>
            <person name="Henrissat B."/>
            <person name="Morin E."/>
            <person name="Kohler A."/>
            <person name="Barry K."/>
            <person name="LaButti K."/>
            <person name="Morin E."/>
            <person name="Salamov A."/>
            <person name="Lipzen A."/>
            <person name="Mereny Z."/>
            <person name="Hegedus B."/>
            <person name="Baldrian P."/>
            <person name="Stursova M."/>
            <person name="Weitz H."/>
            <person name="Taylor A."/>
            <person name="Grigoriev I.V."/>
            <person name="Nagy L.G."/>
            <person name="Martin F."/>
            <person name="Kauserud H."/>
        </authorList>
    </citation>
    <scope>NUCLEOTIDE SEQUENCE</scope>
    <source>
        <strain evidence="2">9144</strain>
    </source>
</reference>
<proteinExistence type="predicted"/>
<gene>
    <name evidence="2" type="ORF">GGX14DRAFT_535496</name>
</gene>
<dbReference type="Gene3D" id="1.25.40.10">
    <property type="entry name" value="Tetratricopeptide repeat domain"/>
    <property type="match status" value="2"/>
</dbReference>
<comment type="caution">
    <text evidence="2">The sequence shown here is derived from an EMBL/GenBank/DDBJ whole genome shotgun (WGS) entry which is preliminary data.</text>
</comment>
<dbReference type="Proteomes" id="UP001219525">
    <property type="component" value="Unassembled WGS sequence"/>
</dbReference>